<dbReference type="HOGENOM" id="CLU_095971_0_0_11"/>
<dbReference type="CDD" id="cd00093">
    <property type="entry name" value="HTH_XRE"/>
    <property type="match status" value="1"/>
</dbReference>
<protein>
    <recommendedName>
        <fullName evidence="4">HTH cro/C1-type domain-containing protein</fullName>
    </recommendedName>
</protein>
<dbReference type="AlphaFoldDB" id="I0GYB2"/>
<name>I0GYB2_ACTM4</name>
<accession>I0GYB2</accession>
<dbReference type="Proteomes" id="UP000007882">
    <property type="component" value="Chromosome"/>
</dbReference>
<feature type="compositionally biased region" description="Basic and acidic residues" evidence="1">
    <location>
        <begin position="1"/>
        <end position="13"/>
    </location>
</feature>
<evidence type="ECO:0000256" key="1">
    <source>
        <dbReference type="SAM" id="MobiDB-lite"/>
    </source>
</evidence>
<proteinExistence type="predicted"/>
<dbReference type="OrthoDB" id="3291909at2"/>
<dbReference type="InterPro" id="IPR010982">
    <property type="entry name" value="Lambda_DNA-bd_dom_sf"/>
</dbReference>
<evidence type="ECO:0008006" key="4">
    <source>
        <dbReference type="Google" id="ProtNLM"/>
    </source>
</evidence>
<feature type="region of interest" description="Disordered" evidence="1">
    <location>
        <begin position="1"/>
        <end position="43"/>
    </location>
</feature>
<evidence type="ECO:0000313" key="3">
    <source>
        <dbReference type="Proteomes" id="UP000007882"/>
    </source>
</evidence>
<dbReference type="InterPro" id="IPR001387">
    <property type="entry name" value="Cro/C1-type_HTH"/>
</dbReference>
<dbReference type="GO" id="GO:0003677">
    <property type="term" value="F:DNA binding"/>
    <property type="evidence" value="ECO:0007669"/>
    <property type="project" value="InterPro"/>
</dbReference>
<reference evidence="2 3" key="1">
    <citation type="submission" date="2012-02" db="EMBL/GenBank/DDBJ databases">
        <title>Complete genome sequence of Actinoplanes missouriensis 431 (= NBRC 102363).</title>
        <authorList>
            <person name="Ohnishi Y."/>
            <person name="Ishikawa J."/>
            <person name="Sekine M."/>
            <person name="Hosoyama A."/>
            <person name="Harada T."/>
            <person name="Narita H."/>
            <person name="Hata T."/>
            <person name="Konno Y."/>
            <person name="Tutikane K."/>
            <person name="Fujita N."/>
            <person name="Horinouchi S."/>
            <person name="Hayakawa M."/>
        </authorList>
    </citation>
    <scope>NUCLEOTIDE SEQUENCE [LARGE SCALE GENOMIC DNA]</scope>
    <source>
        <strain evidence="3">ATCC 14538 / DSM 43046 / CBS 188.64 / JCM 3121 / NBRC 102363 / NCIMB 12654 / NRRL B-3342 / UNCC 431</strain>
    </source>
</reference>
<keyword evidence="3" id="KW-1185">Reference proteome</keyword>
<dbReference type="PATRIC" id="fig|512565.3.peg.533"/>
<dbReference type="EMBL" id="AP012319">
    <property type="protein sequence ID" value="BAL85749.1"/>
    <property type="molecule type" value="Genomic_DNA"/>
</dbReference>
<dbReference type="SUPFAM" id="SSF47413">
    <property type="entry name" value="lambda repressor-like DNA-binding domains"/>
    <property type="match status" value="1"/>
</dbReference>
<dbReference type="RefSeq" id="WP_014440649.1">
    <property type="nucleotide sequence ID" value="NC_017093.1"/>
</dbReference>
<gene>
    <name evidence="2" type="ordered locus">AMIS_5290</name>
</gene>
<dbReference type="KEGG" id="ams:AMIS_5290"/>
<evidence type="ECO:0000313" key="2">
    <source>
        <dbReference type="EMBL" id="BAL85749.1"/>
    </source>
</evidence>
<sequence>MTRYRDDADDVGKQFHYTPAPRRGDPYAAGRHRESEPAPSNRAGATIGAANLVHDREFARMRARFIDGTSAWTELVDRLNIAHLSSGKPSLAVLAARVRYSKATLSKVLGGKMMPSWKLVELLGEALHVPSEVVVNEWFRLWTAAEMHRAKRWGAIRGTAKVPAPGGRAEPQDTIDTVTGTASSPAAAIEDPDGYTCLRCGSWVVDTTVHTDWHMRMEPAEPEPPAEPITGAAIAEREIRLLRAALGQDDTQA</sequence>
<organism evidence="2 3">
    <name type="scientific">Actinoplanes missouriensis (strain ATCC 14538 / DSM 43046 / CBS 188.64 / JCM 3121 / NBRC 102363 / NCIMB 12654 / NRRL B-3342 / UNCC 431)</name>
    <dbReference type="NCBI Taxonomy" id="512565"/>
    <lineage>
        <taxon>Bacteria</taxon>
        <taxon>Bacillati</taxon>
        <taxon>Actinomycetota</taxon>
        <taxon>Actinomycetes</taxon>
        <taxon>Micromonosporales</taxon>
        <taxon>Micromonosporaceae</taxon>
        <taxon>Actinoplanes</taxon>
    </lineage>
</organism>